<dbReference type="CDD" id="cd08070">
    <property type="entry name" value="MPN_like"/>
    <property type="match status" value="1"/>
</dbReference>
<dbReference type="Gene3D" id="3.40.140.10">
    <property type="entry name" value="Cytidine Deaminase, domain 2"/>
    <property type="match status" value="1"/>
</dbReference>
<evidence type="ECO:0000256" key="3">
    <source>
        <dbReference type="ARBA" id="ARBA00022801"/>
    </source>
</evidence>
<keyword evidence="2" id="KW-0479">Metal-binding</keyword>
<dbReference type="InterPro" id="IPR000555">
    <property type="entry name" value="JAMM/MPN+_dom"/>
</dbReference>
<dbReference type="FunFam" id="3.40.140.10:FF:000085">
    <property type="entry name" value="Mov34/MPN/PAD-1 family protein"/>
    <property type="match status" value="1"/>
</dbReference>
<evidence type="ECO:0000313" key="8">
    <source>
        <dbReference type="Proteomes" id="UP001139494"/>
    </source>
</evidence>
<keyword evidence="3" id="KW-0378">Hydrolase</keyword>
<keyword evidence="1" id="KW-0645">Protease</keyword>
<evidence type="ECO:0000256" key="4">
    <source>
        <dbReference type="ARBA" id="ARBA00022833"/>
    </source>
</evidence>
<evidence type="ECO:0000256" key="5">
    <source>
        <dbReference type="ARBA" id="ARBA00023049"/>
    </source>
</evidence>
<keyword evidence="5" id="KW-0482">Metalloprotease</keyword>
<dbReference type="RefSeq" id="WP_256030650.1">
    <property type="nucleotide sequence ID" value="NZ_JAHLKM010000029.1"/>
</dbReference>
<dbReference type="InterPro" id="IPR053551">
    <property type="entry name" value="Metalloprotease_DSAMP"/>
</dbReference>
<organism evidence="7 8">
    <name type="scientific">Natronomonas aquatica</name>
    <dbReference type="NCBI Taxonomy" id="2841590"/>
    <lineage>
        <taxon>Archaea</taxon>
        <taxon>Methanobacteriati</taxon>
        <taxon>Methanobacteriota</taxon>
        <taxon>Stenosarchaea group</taxon>
        <taxon>Halobacteria</taxon>
        <taxon>Halobacteriales</taxon>
        <taxon>Natronomonadaceae</taxon>
        <taxon>Natronomonas</taxon>
    </lineage>
</organism>
<dbReference type="NCBIfam" id="NF041370">
    <property type="entry name" value="desamp_Halo"/>
    <property type="match status" value="1"/>
</dbReference>
<dbReference type="AlphaFoldDB" id="A0A9R1CV11"/>
<dbReference type="InterPro" id="IPR051929">
    <property type="entry name" value="VirAsm_ModProt"/>
</dbReference>
<name>A0A9R1CV11_9EURY</name>
<comment type="caution">
    <text evidence="7">The sequence shown here is derived from an EMBL/GenBank/DDBJ whole genome shotgun (WGS) entry which is preliminary data.</text>
</comment>
<evidence type="ECO:0000313" key="7">
    <source>
        <dbReference type="EMBL" id="MCQ4334590.1"/>
    </source>
</evidence>
<reference evidence="7" key="1">
    <citation type="journal article" date="2023" name="Front. Microbiol.">
        <title>Genomic-based phylogenetic and metabolic analyses of the genus Natronomonas, and description of Natronomonas aquatica sp. nov.</title>
        <authorList>
            <person name="Garcia-Roldan A."/>
            <person name="Duran-Viseras A."/>
            <person name="de la Haba R.R."/>
            <person name="Corral P."/>
            <person name="Sanchez-Porro C."/>
            <person name="Ventosa A."/>
        </authorList>
    </citation>
    <scope>NUCLEOTIDE SEQUENCE</scope>
    <source>
        <strain evidence="7">F2-12</strain>
    </source>
</reference>
<keyword evidence="4" id="KW-0862">Zinc</keyword>
<protein>
    <submittedName>
        <fullName evidence="7">M67 family metallopeptidase</fullName>
    </submittedName>
</protein>
<dbReference type="GO" id="GO:0008235">
    <property type="term" value="F:metalloexopeptidase activity"/>
    <property type="evidence" value="ECO:0007669"/>
    <property type="project" value="TreeGrafter"/>
</dbReference>
<proteinExistence type="predicted"/>
<dbReference type="InterPro" id="IPR028090">
    <property type="entry name" value="JAB_dom_prok"/>
</dbReference>
<dbReference type="Pfam" id="PF14464">
    <property type="entry name" value="Prok-JAB"/>
    <property type="match status" value="1"/>
</dbReference>
<dbReference type="SUPFAM" id="SSF102712">
    <property type="entry name" value="JAB1/MPN domain"/>
    <property type="match status" value="1"/>
</dbReference>
<dbReference type="PROSITE" id="PS50249">
    <property type="entry name" value="MPN"/>
    <property type="match status" value="1"/>
</dbReference>
<dbReference type="PANTHER" id="PTHR34858">
    <property type="entry name" value="CYSO-CYSTEINE PEPTIDASE"/>
    <property type="match status" value="1"/>
</dbReference>
<dbReference type="PANTHER" id="PTHR34858:SF1">
    <property type="entry name" value="CYSO-CYSTEINE PEPTIDASE"/>
    <property type="match status" value="1"/>
</dbReference>
<dbReference type="GO" id="GO:0006508">
    <property type="term" value="P:proteolysis"/>
    <property type="evidence" value="ECO:0007669"/>
    <property type="project" value="UniProtKB-KW"/>
</dbReference>
<dbReference type="Proteomes" id="UP001139494">
    <property type="component" value="Unassembled WGS sequence"/>
</dbReference>
<gene>
    <name evidence="7" type="ORF">KM295_14115</name>
</gene>
<accession>A0A9R1CV11</accession>
<evidence type="ECO:0000256" key="2">
    <source>
        <dbReference type="ARBA" id="ARBA00022723"/>
    </source>
</evidence>
<dbReference type="EMBL" id="JAHLKM010000029">
    <property type="protein sequence ID" value="MCQ4334590.1"/>
    <property type="molecule type" value="Genomic_DNA"/>
</dbReference>
<keyword evidence="8" id="KW-1185">Reference proteome</keyword>
<sequence>MTLLVPAAIRDALSEHARAGAPEEVVGVLAGRHGAAESTVSRAYRARNVADRPTTRYEIDSETELRLLERIENTRLECVGFYHSHPAGPPEPSDTDARLAAWPGYSYVIVSLAGGSVELGSWRWNGDRFDPEPVQTE</sequence>
<feature type="domain" description="MPN" evidence="6">
    <location>
        <begin position="2"/>
        <end position="128"/>
    </location>
</feature>
<dbReference type="GO" id="GO:0008270">
    <property type="term" value="F:zinc ion binding"/>
    <property type="evidence" value="ECO:0007669"/>
    <property type="project" value="TreeGrafter"/>
</dbReference>
<evidence type="ECO:0000259" key="6">
    <source>
        <dbReference type="PROSITE" id="PS50249"/>
    </source>
</evidence>
<evidence type="ECO:0000256" key="1">
    <source>
        <dbReference type="ARBA" id="ARBA00022670"/>
    </source>
</evidence>
<dbReference type="SMART" id="SM00232">
    <property type="entry name" value="JAB_MPN"/>
    <property type="match status" value="1"/>
</dbReference>
<dbReference type="InterPro" id="IPR037518">
    <property type="entry name" value="MPN"/>
</dbReference>